<dbReference type="RefSeq" id="WP_138282113.1">
    <property type="nucleotide sequence ID" value="NZ_BMGE01000003.1"/>
</dbReference>
<keyword evidence="2" id="KW-0472">Membrane</keyword>
<dbReference type="EMBL" id="VCEI01000025">
    <property type="protein sequence ID" value="TLU92004.1"/>
    <property type="molecule type" value="Genomic_DNA"/>
</dbReference>
<dbReference type="AlphaFoldDB" id="A0A5R9KB49"/>
<evidence type="ECO:0000313" key="4">
    <source>
        <dbReference type="Proteomes" id="UP000309788"/>
    </source>
</evidence>
<keyword evidence="2" id="KW-0812">Transmembrane</keyword>
<protein>
    <submittedName>
        <fullName evidence="3">Uncharacterized protein</fullName>
    </submittedName>
</protein>
<organism evidence="3 4">
    <name type="scientific">Dyadobacter sediminis</name>
    <dbReference type="NCBI Taxonomy" id="1493691"/>
    <lineage>
        <taxon>Bacteria</taxon>
        <taxon>Pseudomonadati</taxon>
        <taxon>Bacteroidota</taxon>
        <taxon>Cytophagia</taxon>
        <taxon>Cytophagales</taxon>
        <taxon>Spirosomataceae</taxon>
        <taxon>Dyadobacter</taxon>
    </lineage>
</organism>
<gene>
    <name evidence="3" type="ORF">FEM55_14685</name>
</gene>
<evidence type="ECO:0000256" key="2">
    <source>
        <dbReference type="SAM" id="Phobius"/>
    </source>
</evidence>
<sequence>MFELIDRMIPYSNWVKVPFVVGAFLMFIAVVIALFTKPLPEKNSQVQKPVSTQQPQKVTKKKTEGDIKRKKSIKKKTTNTSDESINQQNNVGSNQANVNKGINNGIMANDLTVNQTTNNYGPQPRTITSADINYFVTSYPDTTKQITFVGVNKIDNEMTNVKNQIIAHLRAKGYHNISESMSMAISLNPRTGIIYFEDQLGQIVFEISPNN</sequence>
<feature type="compositionally biased region" description="Basic residues" evidence="1">
    <location>
        <begin position="68"/>
        <end position="77"/>
    </location>
</feature>
<name>A0A5R9KB49_9BACT</name>
<feature type="compositionally biased region" description="Polar residues" evidence="1">
    <location>
        <begin position="78"/>
        <end position="98"/>
    </location>
</feature>
<evidence type="ECO:0000256" key="1">
    <source>
        <dbReference type="SAM" id="MobiDB-lite"/>
    </source>
</evidence>
<proteinExistence type="predicted"/>
<evidence type="ECO:0000313" key="3">
    <source>
        <dbReference type="EMBL" id="TLU92004.1"/>
    </source>
</evidence>
<keyword evidence="2" id="KW-1133">Transmembrane helix</keyword>
<feature type="transmembrane region" description="Helical" evidence="2">
    <location>
        <begin position="17"/>
        <end position="35"/>
    </location>
</feature>
<dbReference type="Proteomes" id="UP000309788">
    <property type="component" value="Unassembled WGS sequence"/>
</dbReference>
<feature type="region of interest" description="Disordered" evidence="1">
    <location>
        <begin position="43"/>
        <end position="98"/>
    </location>
</feature>
<reference evidence="3 4" key="1">
    <citation type="submission" date="2019-05" db="EMBL/GenBank/DDBJ databases">
        <authorList>
            <person name="Qu J.-H."/>
        </authorList>
    </citation>
    <scope>NUCLEOTIDE SEQUENCE [LARGE SCALE GENOMIC DNA]</scope>
    <source>
        <strain evidence="3 4">Z12</strain>
    </source>
</reference>
<keyword evidence="4" id="KW-1185">Reference proteome</keyword>
<comment type="caution">
    <text evidence="3">The sequence shown here is derived from an EMBL/GenBank/DDBJ whole genome shotgun (WGS) entry which is preliminary data.</text>
</comment>
<accession>A0A5R9KB49</accession>